<evidence type="ECO:0000313" key="1">
    <source>
        <dbReference type="EMBL" id="EED20493.1"/>
    </source>
</evidence>
<name>B8M8I0_TALSN</name>
<dbReference type="RefSeq" id="XP_002480927.1">
    <property type="nucleotide sequence ID" value="XM_002480882.1"/>
</dbReference>
<protein>
    <submittedName>
        <fullName evidence="1">Uncharacterized protein</fullName>
    </submittedName>
</protein>
<dbReference type="VEuPathDB" id="FungiDB:TSTA_037130"/>
<dbReference type="InParanoid" id="B8M8I0"/>
<keyword evidence="2" id="KW-1185">Reference proteome</keyword>
<gene>
    <name evidence="1" type="ORF">TSTA_037130</name>
</gene>
<organism evidence="1 2">
    <name type="scientific">Talaromyces stipitatus (strain ATCC 10500 / CBS 375.48 / QM 6759 / NRRL 1006)</name>
    <name type="common">Penicillium stipitatum</name>
    <dbReference type="NCBI Taxonomy" id="441959"/>
    <lineage>
        <taxon>Eukaryota</taxon>
        <taxon>Fungi</taxon>
        <taxon>Dikarya</taxon>
        <taxon>Ascomycota</taxon>
        <taxon>Pezizomycotina</taxon>
        <taxon>Eurotiomycetes</taxon>
        <taxon>Eurotiomycetidae</taxon>
        <taxon>Eurotiales</taxon>
        <taxon>Trichocomaceae</taxon>
        <taxon>Talaromyces</taxon>
        <taxon>Talaromyces sect. Talaromyces</taxon>
    </lineage>
</organism>
<accession>B8M8I0</accession>
<dbReference type="OrthoDB" id="4246676at2759"/>
<evidence type="ECO:0000313" key="2">
    <source>
        <dbReference type="Proteomes" id="UP000001745"/>
    </source>
</evidence>
<dbReference type="GeneID" id="8100559"/>
<sequence>MNVSTRAGPGAAYNYEMEVLGYQVRKGLGRPGHEILDGVANEIDALFSQSAPSEAASISVKGGPRCGYFIEHGLDFLDTVKSYIRDQYPVRQSLKIVRLLRSQQGRVHMKRDQSISIIKVAPGRDLVTFRLSLPGSPLQGAVSNLVLREDELLFVLGSVTLEIEDPNDTAIIWVGYSSNPVGMDILNTDVLDFVLKGAHEV</sequence>
<proteinExistence type="predicted"/>
<dbReference type="HOGENOM" id="CLU_1360830_0_0_1"/>
<reference evidence="2" key="1">
    <citation type="journal article" date="2015" name="Genome Announc.">
        <title>Genome sequence of the AIDS-associated pathogen Penicillium marneffei (ATCC18224) and its near taxonomic relative Talaromyces stipitatus (ATCC10500).</title>
        <authorList>
            <person name="Nierman W.C."/>
            <person name="Fedorova-Abrams N.D."/>
            <person name="Andrianopoulos A."/>
        </authorList>
    </citation>
    <scope>NUCLEOTIDE SEQUENCE [LARGE SCALE GENOMIC DNA]</scope>
    <source>
        <strain evidence="2">ATCC 10500 / CBS 375.48 / QM 6759 / NRRL 1006</strain>
    </source>
</reference>
<dbReference type="EMBL" id="EQ962654">
    <property type="protein sequence ID" value="EED20493.1"/>
    <property type="molecule type" value="Genomic_DNA"/>
</dbReference>
<dbReference type="AlphaFoldDB" id="B8M8I0"/>
<dbReference type="Proteomes" id="UP000001745">
    <property type="component" value="Unassembled WGS sequence"/>
</dbReference>